<dbReference type="SUPFAM" id="SSF53756">
    <property type="entry name" value="UDP-Glycosyltransferase/glycogen phosphorylase"/>
    <property type="match status" value="1"/>
</dbReference>
<organism evidence="2 3">
    <name type="scientific">Inhella proteolytica</name>
    <dbReference type="NCBI Taxonomy" id="2795029"/>
    <lineage>
        <taxon>Bacteria</taxon>
        <taxon>Pseudomonadati</taxon>
        <taxon>Pseudomonadota</taxon>
        <taxon>Betaproteobacteria</taxon>
        <taxon>Burkholderiales</taxon>
        <taxon>Sphaerotilaceae</taxon>
        <taxon>Inhella</taxon>
    </lineage>
</organism>
<accession>A0A931NJ50</accession>
<feature type="domain" description="Glycosyl transferase family 1" evidence="1">
    <location>
        <begin position="142"/>
        <end position="287"/>
    </location>
</feature>
<dbReference type="NCBIfam" id="TIGR04348">
    <property type="entry name" value="selenoneine biosynthesis selenosugar synthase SenB"/>
    <property type="match status" value="1"/>
</dbReference>
<name>A0A931NJ50_9BURK</name>
<reference evidence="2" key="1">
    <citation type="submission" date="2020-12" db="EMBL/GenBank/DDBJ databases">
        <title>The genome sequence of Inhella sp. 1Y17.</title>
        <authorList>
            <person name="Liu Y."/>
        </authorList>
    </citation>
    <scope>NUCLEOTIDE SEQUENCE</scope>
    <source>
        <strain evidence="2">1Y17</strain>
    </source>
</reference>
<dbReference type="Proteomes" id="UP000613266">
    <property type="component" value="Unassembled WGS sequence"/>
</dbReference>
<evidence type="ECO:0000313" key="2">
    <source>
        <dbReference type="EMBL" id="MBH9578270.1"/>
    </source>
</evidence>
<sequence>MPKLTLVTPAPADVHNGNAQTAERYARLLAPEHRVDLRTQWRPGDPAGALLIALHARRSAASIAAWPVQQPLLLVLTGTDLYRDLAAGDADTRASLARADALVLLNRLAPQALPLAWRAKARVILQSCAARAGGPRPRRHLRAVVVGHLRAEKDPATLFEAVRRLDPQAGIHIDHLGAALDPALGRAAQALMREAPHYRWLGARPHGEARARIARANLLVHPSRMEGGAHVLIEALRSGTPVLASRVDGNLGLLGSDWPLLFEPGDAPALAAPLQQLRQQPQILDRLAPQVQALAADFEPARERAALQALVAQLLAGAARGPAS</sequence>
<dbReference type="Gene3D" id="3.40.50.2000">
    <property type="entry name" value="Glycogen Phosphorylase B"/>
    <property type="match status" value="1"/>
</dbReference>
<dbReference type="GO" id="GO:0016757">
    <property type="term" value="F:glycosyltransferase activity"/>
    <property type="evidence" value="ECO:0007669"/>
    <property type="project" value="InterPro"/>
</dbReference>
<dbReference type="Pfam" id="PF00534">
    <property type="entry name" value="Glycos_transf_1"/>
    <property type="match status" value="1"/>
</dbReference>
<evidence type="ECO:0000313" key="3">
    <source>
        <dbReference type="Proteomes" id="UP000613266"/>
    </source>
</evidence>
<dbReference type="EMBL" id="JAEDAK010000011">
    <property type="protein sequence ID" value="MBH9578270.1"/>
    <property type="molecule type" value="Genomic_DNA"/>
</dbReference>
<gene>
    <name evidence="2" type="ORF">I7X39_15375</name>
</gene>
<proteinExistence type="predicted"/>
<evidence type="ECO:0000259" key="1">
    <source>
        <dbReference type="Pfam" id="PF00534"/>
    </source>
</evidence>
<dbReference type="InterPro" id="IPR001296">
    <property type="entry name" value="Glyco_trans_1"/>
</dbReference>
<dbReference type="PANTHER" id="PTHR12526">
    <property type="entry name" value="GLYCOSYLTRANSFERASE"/>
    <property type="match status" value="1"/>
</dbReference>
<dbReference type="InterPro" id="IPR027627">
    <property type="entry name" value="Glycosyltransferase_put"/>
</dbReference>
<keyword evidence="3" id="KW-1185">Reference proteome</keyword>
<dbReference type="RefSeq" id="WP_198112043.1">
    <property type="nucleotide sequence ID" value="NZ_JAEDAK010000011.1"/>
</dbReference>
<dbReference type="AlphaFoldDB" id="A0A931NJ50"/>
<comment type="caution">
    <text evidence="2">The sequence shown here is derived from an EMBL/GenBank/DDBJ whole genome shotgun (WGS) entry which is preliminary data.</text>
</comment>
<protein>
    <submittedName>
        <fullName evidence="2">TIGR04348 family glycosyltransferase</fullName>
    </submittedName>
</protein>